<feature type="active site" description="Proton donor/acceptor" evidence="6">
    <location>
        <position position="352"/>
    </location>
</feature>
<dbReference type="PANTHER" id="PTHR30582">
    <property type="entry name" value="L,D-TRANSPEPTIDASE"/>
    <property type="match status" value="1"/>
</dbReference>
<gene>
    <name evidence="9" type="ORF">LrDSM24759_00420</name>
</gene>
<evidence type="ECO:0000256" key="5">
    <source>
        <dbReference type="ARBA" id="ARBA00023316"/>
    </source>
</evidence>
<dbReference type="InterPro" id="IPR050979">
    <property type="entry name" value="LD-transpeptidase"/>
</dbReference>
<dbReference type="SUPFAM" id="SSF143985">
    <property type="entry name" value="L,D-transpeptidase pre-catalytic domain-like"/>
    <property type="match status" value="1"/>
</dbReference>
<dbReference type="EMBL" id="BFBY01000001">
    <property type="protein sequence ID" value="GBG04128.1"/>
    <property type="molecule type" value="Genomic_DNA"/>
</dbReference>
<comment type="pathway">
    <text evidence="1 6">Cell wall biogenesis; peptidoglycan biosynthesis.</text>
</comment>
<evidence type="ECO:0000259" key="8">
    <source>
        <dbReference type="PROSITE" id="PS52029"/>
    </source>
</evidence>
<dbReference type="GO" id="GO:0016740">
    <property type="term" value="F:transferase activity"/>
    <property type="evidence" value="ECO:0007669"/>
    <property type="project" value="UniProtKB-KW"/>
</dbReference>
<keyword evidence="3 6" id="KW-0133">Cell shape</keyword>
<dbReference type="Proteomes" id="UP000257317">
    <property type="component" value="Unassembled WGS sequence"/>
</dbReference>
<dbReference type="SUPFAM" id="SSF141523">
    <property type="entry name" value="L,D-transpeptidase catalytic domain-like"/>
    <property type="match status" value="1"/>
</dbReference>
<dbReference type="UniPathway" id="UPA00219"/>
<keyword evidence="7" id="KW-0812">Transmembrane</keyword>
<dbReference type="CDD" id="cd16913">
    <property type="entry name" value="YkuD_like"/>
    <property type="match status" value="1"/>
</dbReference>
<dbReference type="OrthoDB" id="3176960at2"/>
<dbReference type="GO" id="GO:0008360">
    <property type="term" value="P:regulation of cell shape"/>
    <property type="evidence" value="ECO:0007669"/>
    <property type="project" value="UniProtKB-UniRule"/>
</dbReference>
<evidence type="ECO:0000313" key="9">
    <source>
        <dbReference type="EMBL" id="GBG04128.1"/>
    </source>
</evidence>
<evidence type="ECO:0000256" key="3">
    <source>
        <dbReference type="ARBA" id="ARBA00022960"/>
    </source>
</evidence>
<keyword evidence="7" id="KW-1133">Transmembrane helix</keyword>
<keyword evidence="7" id="KW-0472">Membrane</keyword>
<dbReference type="GO" id="GO:0005576">
    <property type="term" value="C:extracellular region"/>
    <property type="evidence" value="ECO:0007669"/>
    <property type="project" value="TreeGrafter"/>
</dbReference>
<dbReference type="PANTHER" id="PTHR30582:SF33">
    <property type="entry name" value="EXPORTED PROTEIN"/>
    <property type="match status" value="1"/>
</dbReference>
<sequence>MPTRRGKNKDYTNLIITLASIVVLFLIGFLIYKNISAAHTKKAEEFNKTHFNENVKIYGIAVGKLTVKQATKQINNKANDKATLVNDKVTLSHSGEKVVTKSQVSKYFKQQFTKYPSNKNWNFENKDLSTAQNKLNSIKNRSVKYTIDGHEYEFKRDEYFKKVTYEDGKYNFGNTKKLEEKIESINKKVTTFHKKYPFKLPTGKTITVKNESYGWAINTKHLIPAIEKALAQGTASINGKDYIYGLGFSTYGTGYGMSNHGLGHTYIVVSINQQKVWFYKNGKKVLVLDDVVTGTATGNTKDIVSNATPTGVWYIEYKESPSVLKGQNDDGSSYSSPVQYWMPFTVSGCGFHDASWRTDWSKTAYLAGGSHGCVNIRPSEIKQVWNVVEQYEPVIVYQ</sequence>
<protein>
    <recommendedName>
        <fullName evidence="8">L,D-TPase catalytic domain-containing protein</fullName>
    </recommendedName>
</protein>
<evidence type="ECO:0000256" key="1">
    <source>
        <dbReference type="ARBA" id="ARBA00004752"/>
    </source>
</evidence>
<evidence type="ECO:0000256" key="7">
    <source>
        <dbReference type="SAM" id="Phobius"/>
    </source>
</evidence>
<keyword evidence="4 6" id="KW-0573">Peptidoglycan synthesis</keyword>
<proteinExistence type="predicted"/>
<evidence type="ECO:0000256" key="6">
    <source>
        <dbReference type="PROSITE-ProRule" id="PRU01373"/>
    </source>
</evidence>
<keyword evidence="10" id="KW-1185">Reference proteome</keyword>
<dbReference type="PROSITE" id="PS52029">
    <property type="entry name" value="LD_TPASE"/>
    <property type="match status" value="1"/>
</dbReference>
<dbReference type="InterPro" id="IPR038063">
    <property type="entry name" value="Transpep_catalytic_dom"/>
</dbReference>
<dbReference type="InterPro" id="IPR005490">
    <property type="entry name" value="LD_TPept_cat_dom"/>
</dbReference>
<organism evidence="9 10">
    <name type="scientific">Lactobacillus rodentium</name>
    <dbReference type="NCBI Taxonomy" id="947835"/>
    <lineage>
        <taxon>Bacteria</taxon>
        <taxon>Bacillati</taxon>
        <taxon>Bacillota</taxon>
        <taxon>Bacilli</taxon>
        <taxon>Lactobacillales</taxon>
        <taxon>Lactobacillaceae</taxon>
        <taxon>Lactobacillus</taxon>
    </lineage>
</organism>
<dbReference type="Gene3D" id="3.10.20.800">
    <property type="match status" value="1"/>
</dbReference>
<dbReference type="Gene3D" id="2.40.440.10">
    <property type="entry name" value="L,D-transpeptidase catalytic domain-like"/>
    <property type="match status" value="1"/>
</dbReference>
<dbReference type="AlphaFoldDB" id="A0A2Z6T7H1"/>
<feature type="domain" description="L,D-TPase catalytic" evidence="8">
    <location>
        <begin position="265"/>
        <end position="397"/>
    </location>
</feature>
<dbReference type="InterPro" id="IPR038054">
    <property type="entry name" value="LD_TPept-like_central_sf"/>
</dbReference>
<name>A0A2Z6T7H1_9LACO</name>
<dbReference type="GO" id="GO:0071972">
    <property type="term" value="F:peptidoglycan L,D-transpeptidase activity"/>
    <property type="evidence" value="ECO:0007669"/>
    <property type="project" value="TreeGrafter"/>
</dbReference>
<evidence type="ECO:0000313" key="10">
    <source>
        <dbReference type="Proteomes" id="UP000257317"/>
    </source>
</evidence>
<accession>A0A2Z6T7H1</accession>
<evidence type="ECO:0000256" key="4">
    <source>
        <dbReference type="ARBA" id="ARBA00022984"/>
    </source>
</evidence>
<dbReference type="GO" id="GO:0071555">
    <property type="term" value="P:cell wall organization"/>
    <property type="evidence" value="ECO:0007669"/>
    <property type="project" value="UniProtKB-UniRule"/>
</dbReference>
<comment type="caution">
    <text evidence="9">The sequence shown here is derived from an EMBL/GenBank/DDBJ whole genome shotgun (WGS) entry which is preliminary data.</text>
</comment>
<reference evidence="10" key="1">
    <citation type="submission" date="2018-03" db="EMBL/GenBank/DDBJ databases">
        <title>New taxa in the Lactobacillus gasseri group.</title>
        <authorList>
            <person name="Tanizawa Y."/>
            <person name="Tohno M."/>
            <person name="Endo A."/>
            <person name="Arita M."/>
        </authorList>
    </citation>
    <scope>NUCLEOTIDE SEQUENCE [LARGE SCALE GENOMIC DNA]</scope>
    <source>
        <strain evidence="10">DSM 24759</strain>
    </source>
</reference>
<dbReference type="RefSeq" id="WP_117117333.1">
    <property type="nucleotide sequence ID" value="NZ_BFBY01000001.1"/>
</dbReference>
<dbReference type="GO" id="GO:0018104">
    <property type="term" value="P:peptidoglycan-protein cross-linking"/>
    <property type="evidence" value="ECO:0007669"/>
    <property type="project" value="TreeGrafter"/>
</dbReference>
<keyword evidence="5 6" id="KW-0961">Cell wall biogenesis/degradation</keyword>
<feature type="active site" description="Nucleophile" evidence="6">
    <location>
        <position position="373"/>
    </location>
</feature>
<evidence type="ECO:0000256" key="2">
    <source>
        <dbReference type="ARBA" id="ARBA00022679"/>
    </source>
</evidence>
<dbReference type="Pfam" id="PF03734">
    <property type="entry name" value="YkuD"/>
    <property type="match status" value="1"/>
</dbReference>
<dbReference type="Pfam" id="PF12229">
    <property type="entry name" value="PG_binding_4"/>
    <property type="match status" value="1"/>
</dbReference>
<keyword evidence="2" id="KW-0808">Transferase</keyword>
<dbReference type="InterPro" id="IPR022029">
    <property type="entry name" value="YoaR-like_PG-bd"/>
</dbReference>
<feature type="transmembrane region" description="Helical" evidence="7">
    <location>
        <begin position="12"/>
        <end position="32"/>
    </location>
</feature>